<evidence type="ECO:0000313" key="3">
    <source>
        <dbReference type="EMBL" id="MFC3151119.1"/>
    </source>
</evidence>
<keyword evidence="2" id="KW-0472">Membrane</keyword>
<dbReference type="NCBIfam" id="NF033768">
    <property type="entry name" value="myxo_SS_tail"/>
    <property type="match status" value="1"/>
</dbReference>
<dbReference type="Proteomes" id="UP001595476">
    <property type="component" value="Unassembled WGS sequence"/>
</dbReference>
<keyword evidence="4" id="KW-1185">Reference proteome</keyword>
<evidence type="ECO:0000256" key="2">
    <source>
        <dbReference type="SAM" id="Phobius"/>
    </source>
</evidence>
<dbReference type="InterPro" id="IPR049806">
    <property type="entry name" value="MasK-like_C"/>
</dbReference>
<dbReference type="RefSeq" id="WP_386719290.1">
    <property type="nucleotide sequence ID" value="NZ_JBHRSZ010000004.1"/>
</dbReference>
<feature type="transmembrane region" description="Helical" evidence="2">
    <location>
        <begin position="25"/>
        <end position="43"/>
    </location>
</feature>
<sequence>MATVIPQYQLPWTIIPEDQSRYQKILRTILALVLILGFVMPFIPLTEPEREELEKLPPQLSKVILKKKVVPPPPPPPKPEKKEEKKPEPKEEKPKEKKPEPKKEKPKPKPDQKKLEKAREKAKSSGLLKHTDALKELRQSLDLGTLAKGSTVNQGGKEATKVERAVIASKATTGSGGVSAAGVSRGTAGSGLQGQGVAELNDETALADMAAEADQKARSGKKGKRTDEEIRRVFDANKGPMFTIYNRALRKNPLLEGKVKFEFTIEPDGSVSACKVVSSELNDPKLERRLVARIRLFDFGARDVERGTYQLWYEFTQG</sequence>
<name>A0ABV7HEK2_9GAMM</name>
<comment type="caution">
    <text evidence="3">The sequence shown here is derived from an EMBL/GenBank/DDBJ whole genome shotgun (WGS) entry which is preliminary data.</text>
</comment>
<proteinExistence type="predicted"/>
<keyword evidence="2" id="KW-0812">Transmembrane</keyword>
<organism evidence="3 4">
    <name type="scientific">Litoribrevibacter euphylliae</name>
    <dbReference type="NCBI Taxonomy" id="1834034"/>
    <lineage>
        <taxon>Bacteria</taxon>
        <taxon>Pseudomonadati</taxon>
        <taxon>Pseudomonadota</taxon>
        <taxon>Gammaproteobacteria</taxon>
        <taxon>Oceanospirillales</taxon>
        <taxon>Oceanospirillaceae</taxon>
        <taxon>Litoribrevibacter</taxon>
    </lineage>
</organism>
<dbReference type="Gene3D" id="3.30.1150.10">
    <property type="match status" value="1"/>
</dbReference>
<evidence type="ECO:0000313" key="4">
    <source>
        <dbReference type="Proteomes" id="UP001595476"/>
    </source>
</evidence>
<reference evidence="4" key="1">
    <citation type="journal article" date="2019" name="Int. J. Syst. Evol. Microbiol.">
        <title>The Global Catalogue of Microorganisms (GCM) 10K type strain sequencing project: providing services to taxonomists for standard genome sequencing and annotation.</title>
        <authorList>
            <consortium name="The Broad Institute Genomics Platform"/>
            <consortium name="The Broad Institute Genome Sequencing Center for Infectious Disease"/>
            <person name="Wu L."/>
            <person name="Ma J."/>
        </authorList>
    </citation>
    <scope>NUCLEOTIDE SEQUENCE [LARGE SCALE GENOMIC DNA]</scope>
    <source>
        <strain evidence="4">KCTC 52438</strain>
    </source>
</reference>
<keyword evidence="2" id="KW-1133">Transmembrane helix</keyword>
<gene>
    <name evidence="3" type="ORF">ACFOEK_08770</name>
</gene>
<feature type="region of interest" description="Disordered" evidence="1">
    <location>
        <begin position="64"/>
        <end position="132"/>
    </location>
</feature>
<feature type="compositionally biased region" description="Basic and acidic residues" evidence="1">
    <location>
        <begin position="78"/>
        <end position="132"/>
    </location>
</feature>
<accession>A0ABV7HEK2</accession>
<evidence type="ECO:0000256" key="1">
    <source>
        <dbReference type="SAM" id="MobiDB-lite"/>
    </source>
</evidence>
<dbReference type="EMBL" id="JBHRSZ010000004">
    <property type="protein sequence ID" value="MFC3151119.1"/>
    <property type="molecule type" value="Genomic_DNA"/>
</dbReference>
<protein>
    <submittedName>
        <fullName evidence="3">AgmX/PglI C-terminal domain-containing protein</fullName>
    </submittedName>
</protein>